<evidence type="ECO:0000256" key="12">
    <source>
        <dbReference type="PIRSR" id="PIRSR006431-1"/>
    </source>
</evidence>
<evidence type="ECO:0000256" key="2">
    <source>
        <dbReference type="ARBA" id="ARBA00004496"/>
    </source>
</evidence>
<evidence type="ECO:0000256" key="1">
    <source>
        <dbReference type="ARBA" id="ARBA00001585"/>
    </source>
</evidence>
<dbReference type="EC" id="3.4.11.5" evidence="4 11"/>
<evidence type="ECO:0000256" key="11">
    <source>
        <dbReference type="PIRNR" id="PIRNR006431"/>
    </source>
</evidence>
<sequence length="313" mass="35549">MSRFYQHTEAFRQYHLAVGDGHQMSVEEWGNPTGLPVFVCHGGPGFGSCTSMVQFFNPDRYRVIFFSQRGCKGSTPHSIEHNTTQHLVHDIEMLRQHLGLEKILLAGGSWGATLALLYAITHPNAVKGLLLWATFLATESDYEWLYGADGAGAQFYPEAYSQFNPDQLKWEHLLSEYHTVLQGKDDIAAYHAAKQWLSWESLLLNAGTTFTLSLVERHQELSYAQIMLHYFTHRCFIAESEIADRAESLRAIPTWFIHGRHDLICRFSPVLSLSERMKARMLIIDGVGHSIQNSVYSEAILRAADLLQIKLDH</sequence>
<evidence type="ECO:0000313" key="15">
    <source>
        <dbReference type="Proteomes" id="UP000664904"/>
    </source>
</evidence>
<dbReference type="GO" id="GO:0006508">
    <property type="term" value="P:proteolysis"/>
    <property type="evidence" value="ECO:0007669"/>
    <property type="project" value="UniProtKB-KW"/>
</dbReference>
<dbReference type="KEGG" id="pxi:J5O05_12295"/>
<dbReference type="SUPFAM" id="SSF53474">
    <property type="entry name" value="alpha/beta-Hydrolases"/>
    <property type="match status" value="1"/>
</dbReference>
<organism evidence="14 15">
    <name type="scientific">Pseudoalteromonas xiamenensis</name>
    <dbReference type="NCBI Taxonomy" id="882626"/>
    <lineage>
        <taxon>Bacteria</taxon>
        <taxon>Pseudomonadati</taxon>
        <taxon>Pseudomonadota</taxon>
        <taxon>Gammaproteobacteria</taxon>
        <taxon>Alteromonadales</taxon>
        <taxon>Pseudoalteromonadaceae</taxon>
        <taxon>Pseudoalteromonas</taxon>
    </lineage>
</organism>
<feature type="active site" evidence="12">
    <location>
        <position position="262"/>
    </location>
</feature>
<feature type="domain" description="AB hydrolase-1" evidence="13">
    <location>
        <begin position="36"/>
        <end position="291"/>
    </location>
</feature>
<comment type="catalytic activity">
    <reaction evidence="1 11">
        <text>Release of N-terminal proline from a peptide.</text>
        <dbReference type="EC" id="3.4.11.5"/>
    </reaction>
</comment>
<evidence type="ECO:0000256" key="10">
    <source>
        <dbReference type="ARBA" id="ARBA00029605"/>
    </source>
</evidence>
<dbReference type="PRINTS" id="PR00793">
    <property type="entry name" value="PROAMNOPTASE"/>
</dbReference>
<name>A0A975DGB1_9GAMM</name>
<keyword evidence="15" id="KW-1185">Reference proteome</keyword>
<keyword evidence="6 11" id="KW-0031">Aminopeptidase</keyword>
<comment type="similarity">
    <text evidence="3 11">Belongs to the peptidase S33 family.</text>
</comment>
<dbReference type="EMBL" id="CP072133">
    <property type="protein sequence ID" value="QTH70700.1"/>
    <property type="molecule type" value="Genomic_DNA"/>
</dbReference>
<evidence type="ECO:0000256" key="9">
    <source>
        <dbReference type="ARBA" id="ARBA00022801"/>
    </source>
</evidence>
<gene>
    <name evidence="14" type="ORF">J5O05_12295</name>
</gene>
<reference evidence="14" key="1">
    <citation type="submission" date="2021-03" db="EMBL/GenBank/DDBJ databases">
        <title>Complete Genome of Pseudoalteromonas xiamenensis STKMTI.2, a new potential marine bacterium producing anti-Vibrio compounds.</title>
        <authorList>
            <person name="Handayani D.P."/>
            <person name="Isnansetyo A."/>
            <person name="Istiqomah I."/>
            <person name="Jumina J."/>
        </authorList>
    </citation>
    <scope>NUCLEOTIDE SEQUENCE</scope>
    <source>
        <strain evidence="14">STKMTI.2</strain>
    </source>
</reference>
<dbReference type="Gene3D" id="3.40.50.1820">
    <property type="entry name" value="alpha/beta hydrolase"/>
    <property type="match status" value="1"/>
</dbReference>
<dbReference type="GO" id="GO:0005737">
    <property type="term" value="C:cytoplasm"/>
    <property type="evidence" value="ECO:0007669"/>
    <property type="project" value="UniProtKB-SubCell"/>
</dbReference>
<feature type="active site" description="Nucleophile" evidence="12">
    <location>
        <position position="109"/>
    </location>
</feature>
<keyword evidence="9 11" id="KW-0378">Hydrolase</keyword>
<evidence type="ECO:0000256" key="5">
    <source>
        <dbReference type="ARBA" id="ARBA00021843"/>
    </source>
</evidence>
<evidence type="ECO:0000256" key="3">
    <source>
        <dbReference type="ARBA" id="ARBA00010088"/>
    </source>
</evidence>
<accession>A0A975DGB1</accession>
<dbReference type="PANTHER" id="PTHR43722">
    <property type="entry name" value="PROLINE IMINOPEPTIDASE"/>
    <property type="match status" value="1"/>
</dbReference>
<dbReference type="AlphaFoldDB" id="A0A975DGB1"/>
<comment type="subcellular location">
    <subcellularLocation>
        <location evidence="2 11">Cytoplasm</location>
    </subcellularLocation>
</comment>
<evidence type="ECO:0000256" key="6">
    <source>
        <dbReference type="ARBA" id="ARBA00022438"/>
    </source>
</evidence>
<dbReference type="InterPro" id="IPR000073">
    <property type="entry name" value="AB_hydrolase_1"/>
</dbReference>
<dbReference type="PIRSF" id="PIRSF006431">
    <property type="entry name" value="Pept_S33"/>
    <property type="match status" value="1"/>
</dbReference>
<proteinExistence type="inferred from homology"/>
<dbReference type="InterPro" id="IPR029058">
    <property type="entry name" value="AB_hydrolase_fold"/>
</dbReference>
<dbReference type="InterPro" id="IPR002410">
    <property type="entry name" value="Peptidase_S33"/>
</dbReference>
<protein>
    <recommendedName>
        <fullName evidence="5 11">Proline iminopeptidase</fullName>
        <shortName evidence="11">PIP</shortName>
        <ecNumber evidence="4 11">3.4.11.5</ecNumber>
    </recommendedName>
    <alternativeName>
        <fullName evidence="10 11">Prolyl aminopeptidase</fullName>
    </alternativeName>
</protein>
<evidence type="ECO:0000259" key="13">
    <source>
        <dbReference type="Pfam" id="PF00561"/>
    </source>
</evidence>
<evidence type="ECO:0000313" key="14">
    <source>
        <dbReference type="EMBL" id="QTH70700.1"/>
    </source>
</evidence>
<evidence type="ECO:0000256" key="8">
    <source>
        <dbReference type="ARBA" id="ARBA00022670"/>
    </source>
</evidence>
<feature type="active site" description="Proton donor" evidence="12">
    <location>
        <position position="289"/>
    </location>
</feature>
<dbReference type="RefSeq" id="WP_208842284.1">
    <property type="nucleotide sequence ID" value="NZ_CP072133.1"/>
</dbReference>
<dbReference type="PANTHER" id="PTHR43722:SF1">
    <property type="entry name" value="PROLINE IMINOPEPTIDASE"/>
    <property type="match status" value="1"/>
</dbReference>
<evidence type="ECO:0000256" key="4">
    <source>
        <dbReference type="ARBA" id="ARBA00012568"/>
    </source>
</evidence>
<dbReference type="Proteomes" id="UP000664904">
    <property type="component" value="Chromosome"/>
</dbReference>
<dbReference type="GO" id="GO:0004177">
    <property type="term" value="F:aminopeptidase activity"/>
    <property type="evidence" value="ECO:0007669"/>
    <property type="project" value="UniProtKB-UniRule"/>
</dbReference>
<dbReference type="Pfam" id="PF00561">
    <property type="entry name" value="Abhydrolase_1"/>
    <property type="match status" value="1"/>
</dbReference>
<keyword evidence="7 11" id="KW-0963">Cytoplasm</keyword>
<dbReference type="InterPro" id="IPR005944">
    <property type="entry name" value="Pro_iminopeptidase"/>
</dbReference>
<evidence type="ECO:0000256" key="7">
    <source>
        <dbReference type="ARBA" id="ARBA00022490"/>
    </source>
</evidence>
<keyword evidence="8 11" id="KW-0645">Protease</keyword>